<evidence type="ECO:0000256" key="8">
    <source>
        <dbReference type="ARBA" id="ARBA00022759"/>
    </source>
</evidence>
<evidence type="ECO:0000256" key="9">
    <source>
        <dbReference type="ARBA" id="ARBA00022763"/>
    </source>
</evidence>
<evidence type="ECO:0000313" key="25">
    <source>
        <dbReference type="EMBL" id="KAH3679164.1"/>
    </source>
</evidence>
<evidence type="ECO:0000259" key="22">
    <source>
        <dbReference type="Pfam" id="PF08696"/>
    </source>
</evidence>
<keyword evidence="7 20" id="KW-0547">Nucleotide-binding</keyword>
<keyword evidence="16 20" id="KW-0234">DNA repair</keyword>
<sequence>MVDERKRESQLVVSPKKNNTDKRVKNEKENEEPTIGTNTRRKHHQPKFSFAPTNNLKPSQVQPDPLRSIKVDVNVPKDLTVKEPISQPSSSTKRQAVPSHLSSDDHVFWAPTPNHKKIYDVSKDHDLKGDKYEYTESTPKLPSSPFREQLKVKLNPLEDFRDKYKSINYENFATQKSPVLSRIVAKSESFPAPTSESKNSQRNKPFAKSFANFSTPSIDLNDKRKDIATLIKSVESGFVPEEKFNSLLNTGHENLRFYNETPIKQASVLKKKFPMKIEHEDTSDIFSDDFSEDFLSDLNTILERKPRSQDTCENETKTKTMLEDKELNNVSLKLGHSQIDPALPAIVSENITLPHVDIKQKDYRFEKKERFDEQEREKEVINDDNDAADGDDGDDDDDDDDEFLSIIEKKMTQTQRASNACTTQEKIMERADREGSVVFKKEIDDSQGDLLEYKAEQTNGAVCAVPRPGVKRFQVMKIIKTHFVIQAAPSSDFPLRKPQKVLIVRDKDDESHKIVLRDIWETLEIEVKDIIHIIGEDYKLLHKNSNNLLIWNPDQLLSATLIGDAISCLRRSVLKQRLDFSGDYSVPLLVGEIIHEVFQAVLRENNSSMEFMNKMVDQALAFRHMNILIIQESMENVKRESVAHLPYIKEWYEKFKKENPASKVKLSNEDSSKFFAASNILDIEEDILSHVYGIRGFIDVTIEAFVSDLKGSGKYVTPLELKTGAKESYAHTAQGSLYTLMMKDRYEMDVNFFMLVYTKNKKTVQQILKQDEIRHLIVLRNQLSRFLKENTRELPPLVKQSQCERCYVNTECMTYYKLMESGIKEESGINEVKFTELTAELDVPKYKEFFNHWDDLITKEESILKIASRDLFLVDSLTREKTTNRCIGNLVIDQFTETDGNEEQEKFIYTFKRKDSELGDFNGSQIFKFDRVLISDENGHFKLAVGWVMRISPKEIVISSDKRLRNINLRLKNFNMKNNQIVQSHLKPIDPTLQESDKQEDVLYRIDRDDMFHGMKLARSNVLNLFLHDGDVKRRSLIVDGKAPAYHSNPLPYSLPGDHTFNVDQISAFNKILSAKDYSLLLGMPGTGKTTVIAHLIKDLVSHGKTVLLTSYTHSAVDNILIKIKNSDIDVLRLGSLRRIHPEVRHFSPLNKEIKTGKDLENVYYKPFVVATTCLGINEWIFNKRTFDYCIVDESSQVSMPVCLGPLKFCDKFILVGDHYQLPPLVQNPKAKGLSRSLFKILSEAYPSSVVSLTHQYRMCKDIMLLSNTIIYEGRLKCGSEMVANQSLNVPGLSNLISTFDPELSNHQRWLDWVLDEKRKVLFLNHDNVGGCQEIRLKENIENPKEAEIIQQIVQAMTLCGVPEHSIGIMSFYRAQLRRFIRVLAVNPAIEKLTADQFQGRDKDCVIISLVRSNDRNDAGSLIKEWRRLNVAITRAKSKLIIVGSKKTLQNLKTIDAFMNILDSRGWFYDLPPHADKLYHFKTQTQLPRSTNLTEEQSQIRSQADKKVFQNRQLAKEIIEEAGL</sequence>
<dbReference type="InterPro" id="IPR027417">
    <property type="entry name" value="P-loop_NTPase"/>
</dbReference>
<dbReference type="GO" id="GO:0005737">
    <property type="term" value="C:cytoplasm"/>
    <property type="evidence" value="ECO:0007669"/>
    <property type="project" value="TreeGrafter"/>
</dbReference>
<feature type="domain" description="DNA replication factor Dna2 N-terminal" evidence="22">
    <location>
        <begin position="506"/>
        <end position="704"/>
    </location>
</feature>
<evidence type="ECO:0000256" key="6">
    <source>
        <dbReference type="ARBA" id="ARBA00022723"/>
    </source>
</evidence>
<keyword evidence="9 20" id="KW-0227">DNA damage</keyword>
<name>A0A9P8PXM4_9ASCO</name>
<comment type="catalytic activity">
    <reaction evidence="19 20">
        <text>ATP + H2O = ADP + phosphate + H(+)</text>
        <dbReference type="Rhea" id="RHEA:13065"/>
        <dbReference type="ChEBI" id="CHEBI:15377"/>
        <dbReference type="ChEBI" id="CHEBI:15378"/>
        <dbReference type="ChEBI" id="CHEBI:30616"/>
        <dbReference type="ChEBI" id="CHEBI:43474"/>
        <dbReference type="ChEBI" id="CHEBI:456216"/>
        <dbReference type="EC" id="3.6.4.12"/>
    </reaction>
</comment>
<evidence type="ECO:0000256" key="15">
    <source>
        <dbReference type="ARBA" id="ARBA00023125"/>
    </source>
</evidence>
<evidence type="ECO:0000256" key="19">
    <source>
        <dbReference type="ARBA" id="ARBA00047995"/>
    </source>
</evidence>
<feature type="domain" description="DNA2/NAM7 helicase helicase" evidence="23">
    <location>
        <begin position="1168"/>
        <end position="1227"/>
    </location>
</feature>
<dbReference type="PANTHER" id="PTHR10887:SF433">
    <property type="entry name" value="DNA REPLICATION ATP-DEPENDENT HELICASE_NUCLEASE DNA2"/>
    <property type="match status" value="1"/>
</dbReference>
<dbReference type="GO" id="GO:0033567">
    <property type="term" value="P:DNA replication, Okazaki fragment processing"/>
    <property type="evidence" value="ECO:0007669"/>
    <property type="project" value="UniProtKB-UniRule"/>
</dbReference>
<evidence type="ECO:0000256" key="20">
    <source>
        <dbReference type="RuleBase" id="RU367041"/>
    </source>
</evidence>
<dbReference type="PANTHER" id="PTHR10887">
    <property type="entry name" value="DNA2/NAM7 HELICASE FAMILY"/>
    <property type="match status" value="1"/>
</dbReference>
<evidence type="ECO:0000256" key="4">
    <source>
        <dbReference type="ARBA" id="ARBA00022705"/>
    </source>
</evidence>
<feature type="compositionally biased region" description="Polar residues" evidence="21">
    <location>
        <begin position="51"/>
        <end position="62"/>
    </location>
</feature>
<dbReference type="EC" id="3.1.-.-" evidence="20"/>
<dbReference type="GO" id="GO:0005634">
    <property type="term" value="C:nucleus"/>
    <property type="evidence" value="ECO:0007669"/>
    <property type="project" value="UniProtKB-SubCell"/>
</dbReference>
<keyword evidence="14 20" id="KW-0411">Iron-sulfur</keyword>
<keyword evidence="3 20" id="KW-0004">4Fe-4S</keyword>
<evidence type="ECO:0000256" key="12">
    <source>
        <dbReference type="ARBA" id="ARBA00022840"/>
    </source>
</evidence>
<organism evidence="25 26">
    <name type="scientific">Wickerhamomyces mucosus</name>
    <dbReference type="NCBI Taxonomy" id="1378264"/>
    <lineage>
        <taxon>Eukaryota</taxon>
        <taxon>Fungi</taxon>
        <taxon>Dikarya</taxon>
        <taxon>Ascomycota</taxon>
        <taxon>Saccharomycotina</taxon>
        <taxon>Saccharomycetes</taxon>
        <taxon>Phaffomycetales</taxon>
        <taxon>Wickerhamomycetaceae</taxon>
        <taxon>Wickerhamomyces</taxon>
    </lineage>
</organism>
<evidence type="ECO:0000256" key="7">
    <source>
        <dbReference type="ARBA" id="ARBA00022741"/>
    </source>
</evidence>
<evidence type="ECO:0000256" key="16">
    <source>
        <dbReference type="ARBA" id="ARBA00023204"/>
    </source>
</evidence>
<dbReference type="GO" id="GO:0017108">
    <property type="term" value="F:5'-flap endonuclease activity"/>
    <property type="evidence" value="ECO:0007669"/>
    <property type="project" value="UniProtKB-UniRule"/>
</dbReference>
<keyword evidence="6 20" id="KW-0479">Metal-binding</keyword>
<dbReference type="GO" id="GO:0017116">
    <property type="term" value="F:single-stranded DNA helicase activity"/>
    <property type="evidence" value="ECO:0007669"/>
    <property type="project" value="UniProtKB-UniRule"/>
</dbReference>
<feature type="region of interest" description="Disordered" evidence="21">
    <location>
        <begin position="368"/>
        <end position="401"/>
    </location>
</feature>
<protein>
    <recommendedName>
        <fullName evidence="20">DNA replication ATP-dependent helicase/nuclease</fullName>
        <ecNumber evidence="20">3.1.-.-</ecNumber>
        <ecNumber evidence="20">3.6.4.12</ecNumber>
    </recommendedName>
</protein>
<evidence type="ECO:0000256" key="10">
    <source>
        <dbReference type="ARBA" id="ARBA00022801"/>
    </source>
</evidence>
<dbReference type="Pfam" id="PF13086">
    <property type="entry name" value="AAA_11"/>
    <property type="match status" value="2"/>
</dbReference>
<dbReference type="GO" id="GO:0046872">
    <property type="term" value="F:metal ion binding"/>
    <property type="evidence" value="ECO:0007669"/>
    <property type="project" value="UniProtKB-UniRule"/>
</dbReference>
<keyword evidence="15 20" id="KW-0238">DNA-binding</keyword>
<evidence type="ECO:0000259" key="24">
    <source>
        <dbReference type="Pfam" id="PF13087"/>
    </source>
</evidence>
<dbReference type="GO" id="GO:0006281">
    <property type="term" value="P:DNA repair"/>
    <property type="evidence" value="ECO:0007669"/>
    <property type="project" value="UniProtKB-KW"/>
</dbReference>
<evidence type="ECO:0000256" key="11">
    <source>
        <dbReference type="ARBA" id="ARBA00022806"/>
    </source>
</evidence>
<feature type="compositionally biased region" description="Polar residues" evidence="21">
    <location>
        <begin position="192"/>
        <end position="203"/>
    </location>
</feature>
<dbReference type="GO" id="GO:0003677">
    <property type="term" value="F:DNA binding"/>
    <property type="evidence" value="ECO:0007669"/>
    <property type="project" value="UniProtKB-UniRule"/>
</dbReference>
<feature type="region of interest" description="Disordered" evidence="21">
    <location>
        <begin position="1"/>
        <end position="121"/>
    </location>
</feature>
<feature type="domain" description="DNA2/NAM7 helicase helicase" evidence="23">
    <location>
        <begin position="1061"/>
        <end position="1152"/>
    </location>
</feature>
<keyword evidence="4 20" id="KW-0235">DNA replication</keyword>
<evidence type="ECO:0000259" key="23">
    <source>
        <dbReference type="Pfam" id="PF13086"/>
    </source>
</evidence>
<dbReference type="SUPFAM" id="SSF52540">
    <property type="entry name" value="P-loop containing nucleoside triphosphate hydrolases"/>
    <property type="match status" value="1"/>
</dbReference>
<keyword evidence="18 20" id="KW-0511">Multifunctional enzyme</keyword>
<evidence type="ECO:0000256" key="5">
    <source>
        <dbReference type="ARBA" id="ARBA00022722"/>
    </source>
</evidence>
<reference evidence="25" key="1">
    <citation type="journal article" date="2021" name="Open Biol.">
        <title>Shared evolutionary footprints suggest mitochondrial oxidative damage underlies multiple complex I losses in fungi.</title>
        <authorList>
            <person name="Schikora-Tamarit M.A."/>
            <person name="Marcet-Houben M."/>
            <person name="Nosek J."/>
            <person name="Gabaldon T."/>
        </authorList>
    </citation>
    <scope>NUCLEOTIDE SEQUENCE</scope>
    <source>
        <strain evidence="25">CBS6341</strain>
    </source>
</reference>
<dbReference type="FunFam" id="3.40.50.300:FF:001170">
    <property type="entry name" value="DNA replication helicase Dna2"/>
    <property type="match status" value="1"/>
</dbReference>
<dbReference type="EC" id="3.6.4.12" evidence="20"/>
<dbReference type="Gene3D" id="3.40.50.300">
    <property type="entry name" value="P-loop containing nucleotide triphosphate hydrolases"/>
    <property type="match status" value="2"/>
</dbReference>
<comment type="cofactor">
    <cofactor evidence="1">
        <name>[4Fe-4S] cluster</name>
        <dbReference type="ChEBI" id="CHEBI:49883"/>
    </cofactor>
</comment>
<dbReference type="CDD" id="cd18041">
    <property type="entry name" value="DEXXQc_DNA2"/>
    <property type="match status" value="1"/>
</dbReference>
<feature type="domain" description="DNA2/NAM7 helicase-like C-terminal" evidence="24">
    <location>
        <begin position="1234"/>
        <end position="1447"/>
    </location>
</feature>
<evidence type="ECO:0000256" key="17">
    <source>
        <dbReference type="ARBA" id="ARBA00023242"/>
    </source>
</evidence>
<evidence type="ECO:0000256" key="1">
    <source>
        <dbReference type="ARBA" id="ARBA00001966"/>
    </source>
</evidence>
<keyword evidence="12 20" id="KW-0067">ATP-binding</keyword>
<dbReference type="Pfam" id="PF13087">
    <property type="entry name" value="AAA_12"/>
    <property type="match status" value="1"/>
</dbReference>
<keyword evidence="20" id="KW-0158">Chromosome</keyword>
<dbReference type="InterPro" id="IPR045055">
    <property type="entry name" value="DNA2/NAM7-like"/>
</dbReference>
<evidence type="ECO:0000256" key="3">
    <source>
        <dbReference type="ARBA" id="ARBA00022485"/>
    </source>
</evidence>
<comment type="caution">
    <text evidence="25">The sequence shown here is derived from an EMBL/GenBank/DDBJ whole genome shotgun (WGS) entry which is preliminary data.</text>
</comment>
<comment type="subcellular location">
    <subcellularLocation>
        <location evidence="20">Nucleus</location>
    </subcellularLocation>
    <subcellularLocation>
        <location evidence="20">Chromosome</location>
    </subcellularLocation>
</comment>
<comment type="function">
    <text evidence="20">Key enzyme involved in DNA replication and DNA repair. Involved in Okazaki fragments processing by cleaving long flaps that escape FEN1: flaps that are longer than 27 nucleotides are coated by replication protein A complex (RPA), leading to recruit DNA2 which cleaves the flap until it is too short to bind RPA and becomes a substrate for FEN1. Also involved in 5'-end resection of DNA during double-strand break (DSB) repair by mediating the cleavage of 5'-ssDNA.</text>
</comment>
<dbReference type="InterPro" id="IPR041679">
    <property type="entry name" value="DNA2/NAM7-like_C"/>
</dbReference>
<dbReference type="GO" id="GO:0071932">
    <property type="term" value="P:replication fork reversal"/>
    <property type="evidence" value="ECO:0007669"/>
    <property type="project" value="TreeGrafter"/>
</dbReference>
<feature type="region of interest" description="Disordered" evidence="21">
    <location>
        <begin position="187"/>
        <end position="206"/>
    </location>
</feature>
<reference evidence="25" key="2">
    <citation type="submission" date="2021-01" db="EMBL/GenBank/DDBJ databases">
        <authorList>
            <person name="Schikora-Tamarit M.A."/>
        </authorList>
    </citation>
    <scope>NUCLEOTIDE SEQUENCE</scope>
    <source>
        <strain evidence="25">CBS6341</strain>
    </source>
</reference>
<dbReference type="InterPro" id="IPR026851">
    <property type="entry name" value="Dna2/JHS1_DEXXQ-box"/>
</dbReference>
<dbReference type="GO" id="GO:0051539">
    <property type="term" value="F:4 iron, 4 sulfur cluster binding"/>
    <property type="evidence" value="ECO:0007669"/>
    <property type="project" value="UniProtKB-UniRule"/>
</dbReference>
<evidence type="ECO:0000256" key="18">
    <source>
        <dbReference type="ARBA" id="ARBA00023268"/>
    </source>
</evidence>
<dbReference type="Gene3D" id="3.90.320.10">
    <property type="match status" value="1"/>
</dbReference>
<dbReference type="InterPro" id="IPR011604">
    <property type="entry name" value="PDDEXK-like_dom_sf"/>
</dbReference>
<evidence type="ECO:0000313" key="26">
    <source>
        <dbReference type="Proteomes" id="UP000769528"/>
    </source>
</evidence>
<keyword evidence="11 20" id="KW-0347">Helicase</keyword>
<keyword evidence="26" id="KW-1185">Reference proteome</keyword>
<dbReference type="Pfam" id="PF08696">
    <property type="entry name" value="Dna2"/>
    <property type="match status" value="1"/>
</dbReference>
<dbReference type="InterPro" id="IPR047187">
    <property type="entry name" value="SF1_C_Upf1"/>
</dbReference>
<keyword evidence="13 20" id="KW-0408">Iron</keyword>
<dbReference type="FunFam" id="3.40.50.300:FF:000789">
    <property type="entry name" value="DNA replication ATP-dependent helicase/nuclease DNA2"/>
    <property type="match status" value="1"/>
</dbReference>
<feature type="compositionally biased region" description="Basic and acidic residues" evidence="21">
    <location>
        <begin position="18"/>
        <end position="28"/>
    </location>
</feature>
<feature type="compositionally biased region" description="Acidic residues" evidence="21">
    <location>
        <begin position="382"/>
        <end position="401"/>
    </location>
</feature>
<dbReference type="InterPro" id="IPR041677">
    <property type="entry name" value="DNA2/NAM7_AAA_11"/>
</dbReference>
<dbReference type="OrthoDB" id="6513042at2759"/>
<keyword evidence="17 20" id="KW-0539">Nucleus</keyword>
<feature type="compositionally biased region" description="Basic and acidic residues" evidence="21">
    <location>
        <begin position="368"/>
        <end position="381"/>
    </location>
</feature>
<evidence type="ECO:0000256" key="21">
    <source>
        <dbReference type="SAM" id="MobiDB-lite"/>
    </source>
</evidence>
<proteinExistence type="inferred from homology"/>
<dbReference type="EMBL" id="JAEUBF010000389">
    <property type="protein sequence ID" value="KAH3679164.1"/>
    <property type="molecule type" value="Genomic_DNA"/>
</dbReference>
<dbReference type="InterPro" id="IPR014808">
    <property type="entry name" value="DNA_replication_fac_Dna2_N"/>
</dbReference>
<gene>
    <name evidence="25" type="ORF">WICMUC_001175</name>
</gene>
<accession>A0A9P8PXM4</accession>
<keyword evidence="8" id="KW-0255">Endonuclease</keyword>
<comment type="similarity">
    <text evidence="2 20">Belongs to the DNA2/NAM7 helicase family.</text>
</comment>
<evidence type="ECO:0000256" key="14">
    <source>
        <dbReference type="ARBA" id="ARBA00023014"/>
    </source>
</evidence>
<evidence type="ECO:0000256" key="2">
    <source>
        <dbReference type="ARBA" id="ARBA00007913"/>
    </source>
</evidence>
<dbReference type="GO" id="GO:0005524">
    <property type="term" value="F:ATP binding"/>
    <property type="evidence" value="ECO:0007669"/>
    <property type="project" value="UniProtKB-UniRule"/>
</dbReference>
<dbReference type="GO" id="GO:0005694">
    <property type="term" value="C:chromosome"/>
    <property type="evidence" value="ECO:0007669"/>
    <property type="project" value="UniProtKB-SubCell"/>
</dbReference>
<dbReference type="Proteomes" id="UP000769528">
    <property type="component" value="Unassembled WGS sequence"/>
</dbReference>
<evidence type="ECO:0000256" key="13">
    <source>
        <dbReference type="ARBA" id="ARBA00023004"/>
    </source>
</evidence>
<dbReference type="CDD" id="cd18808">
    <property type="entry name" value="SF1_C_Upf1"/>
    <property type="match status" value="1"/>
</dbReference>
<keyword evidence="5 20" id="KW-0540">Nuclease</keyword>
<keyword evidence="10 20" id="KW-0378">Hydrolase</keyword>